<dbReference type="Gene3D" id="3.10.450.50">
    <property type="match status" value="1"/>
</dbReference>
<accession>A0A9E7SDL2</accession>
<sequence>MRAEKERIIQQSVDELWNKGDVSLADRLYAPNFINHDPSNPDVTNLETFKQWVLFLHKVFPDFHVTIEDTIAEDDKIVKRWRVTGTQKDTFMGIPPTGNGITLEGIAIYRFEEDKIAELWWGYDVFGMLQQLGAFPPKE</sequence>
<dbReference type="Pfam" id="PF07366">
    <property type="entry name" value="SnoaL"/>
    <property type="match status" value="1"/>
</dbReference>
<dbReference type="SUPFAM" id="SSF54427">
    <property type="entry name" value="NTF2-like"/>
    <property type="match status" value="1"/>
</dbReference>
<dbReference type="InterPro" id="IPR032710">
    <property type="entry name" value="NTF2-like_dom_sf"/>
</dbReference>
<reference evidence="1 2" key="1">
    <citation type="submission" date="2021-08" db="EMBL/GenBank/DDBJ databases">
        <title>Thermococcus onnuriiensis IOH2.</title>
        <authorList>
            <person name="Park Y.-J."/>
        </authorList>
    </citation>
    <scope>NUCLEOTIDE SEQUENCE [LARGE SCALE GENOMIC DNA]</scope>
    <source>
        <strain evidence="1 2">IOH2</strain>
    </source>
</reference>
<gene>
    <name evidence="1" type="ORF">K1720_04075</name>
</gene>
<evidence type="ECO:0000313" key="1">
    <source>
        <dbReference type="EMBL" id="USH00880.1"/>
    </source>
</evidence>
<dbReference type="InterPro" id="IPR009959">
    <property type="entry name" value="Cyclase_SnoaL-like"/>
</dbReference>
<organism evidence="1 2">
    <name type="scientific">Thermococcus argininiproducens</name>
    <dbReference type="NCBI Taxonomy" id="2866384"/>
    <lineage>
        <taxon>Archaea</taxon>
        <taxon>Methanobacteriati</taxon>
        <taxon>Methanobacteriota</taxon>
        <taxon>Thermococci</taxon>
        <taxon>Thermococcales</taxon>
        <taxon>Thermococcaceae</taxon>
        <taxon>Thermococcus</taxon>
    </lineage>
</organism>
<dbReference type="AlphaFoldDB" id="A0A9E7SDL2"/>
<name>A0A9E7SDL2_9EURY</name>
<dbReference type="KEGG" id="thei:K1720_04075"/>
<proteinExistence type="predicted"/>
<dbReference type="Proteomes" id="UP001056425">
    <property type="component" value="Chromosome"/>
</dbReference>
<keyword evidence="2" id="KW-1185">Reference proteome</keyword>
<evidence type="ECO:0000313" key="2">
    <source>
        <dbReference type="Proteomes" id="UP001056425"/>
    </source>
</evidence>
<dbReference type="EMBL" id="CP080572">
    <property type="protein sequence ID" value="USH00880.1"/>
    <property type="molecule type" value="Genomic_DNA"/>
</dbReference>
<dbReference type="PANTHER" id="PTHR38436">
    <property type="entry name" value="POLYKETIDE CYCLASE SNOAL-LIKE DOMAIN"/>
    <property type="match status" value="1"/>
</dbReference>
<protein>
    <submittedName>
        <fullName evidence="1">Ester cyclase</fullName>
    </submittedName>
</protein>
<dbReference type="GO" id="GO:0030638">
    <property type="term" value="P:polyketide metabolic process"/>
    <property type="evidence" value="ECO:0007669"/>
    <property type="project" value="InterPro"/>
</dbReference>
<dbReference type="PANTHER" id="PTHR38436:SF1">
    <property type="entry name" value="ESTER CYCLASE"/>
    <property type="match status" value="1"/>
</dbReference>